<sequence length="305" mass="36309">MSVHLLPKGVKDLRKFNLALLGKWWSRLAEGEEGLLYRVIREKYGSSGGNWLNWIEEGNQKGSLWWRDVCRLDYSCTSRVDWLLDGFKLKLGEGNSVKFWEDVWIGDESLANKFPRLFLNSLGRTKSISQMGFWSNGSWNWSLEWRRPNFSWEEHSMAKLWRMLQTIQPIKGQKDRWEWRHDQVWSKCLQWWRISSIRADNCYASFEQQLASFKNVNIRAGWDAVWCATIWSIWIARNERAFRNHEQDVNRIFELVHLRTFQWIKNRTVGFSFNLCNWMLEPMECLKDKRGENYSAAGRGLGVDP</sequence>
<dbReference type="PANTHER" id="PTHR36617:SF15">
    <property type="entry name" value="REVERSE TRANSCRIPTASE ZINC-BINDING DOMAIN-CONTAINING PROTEIN"/>
    <property type="match status" value="1"/>
</dbReference>
<dbReference type="EMBL" id="BPVZ01000185">
    <property type="protein sequence ID" value="GKV44750.1"/>
    <property type="molecule type" value="Genomic_DNA"/>
</dbReference>
<comment type="caution">
    <text evidence="1">The sequence shown here is derived from an EMBL/GenBank/DDBJ whole genome shotgun (WGS) entry which is preliminary data.</text>
</comment>
<name>A0AAV5M4R0_9ROSI</name>
<proteinExistence type="predicted"/>
<dbReference type="Proteomes" id="UP001054252">
    <property type="component" value="Unassembled WGS sequence"/>
</dbReference>
<evidence type="ECO:0000313" key="2">
    <source>
        <dbReference type="Proteomes" id="UP001054252"/>
    </source>
</evidence>
<dbReference type="PANTHER" id="PTHR36617">
    <property type="entry name" value="PROTEIN, PUTATIVE-RELATED"/>
    <property type="match status" value="1"/>
</dbReference>
<reference evidence="1 2" key="1">
    <citation type="journal article" date="2021" name="Commun. Biol.">
        <title>The genome of Shorea leprosula (Dipterocarpaceae) highlights the ecological relevance of drought in aseasonal tropical rainforests.</title>
        <authorList>
            <person name="Ng K.K.S."/>
            <person name="Kobayashi M.J."/>
            <person name="Fawcett J.A."/>
            <person name="Hatakeyama M."/>
            <person name="Paape T."/>
            <person name="Ng C.H."/>
            <person name="Ang C.C."/>
            <person name="Tnah L.H."/>
            <person name="Lee C.T."/>
            <person name="Nishiyama T."/>
            <person name="Sese J."/>
            <person name="O'Brien M.J."/>
            <person name="Copetti D."/>
            <person name="Mohd Noor M.I."/>
            <person name="Ong R.C."/>
            <person name="Putra M."/>
            <person name="Sireger I.Z."/>
            <person name="Indrioko S."/>
            <person name="Kosugi Y."/>
            <person name="Izuno A."/>
            <person name="Isagi Y."/>
            <person name="Lee S.L."/>
            <person name="Shimizu K.K."/>
        </authorList>
    </citation>
    <scope>NUCLEOTIDE SEQUENCE [LARGE SCALE GENOMIC DNA]</scope>
    <source>
        <strain evidence="1">214</strain>
    </source>
</reference>
<dbReference type="AlphaFoldDB" id="A0AAV5M4R0"/>
<organism evidence="1 2">
    <name type="scientific">Rubroshorea leprosula</name>
    <dbReference type="NCBI Taxonomy" id="152421"/>
    <lineage>
        <taxon>Eukaryota</taxon>
        <taxon>Viridiplantae</taxon>
        <taxon>Streptophyta</taxon>
        <taxon>Embryophyta</taxon>
        <taxon>Tracheophyta</taxon>
        <taxon>Spermatophyta</taxon>
        <taxon>Magnoliopsida</taxon>
        <taxon>eudicotyledons</taxon>
        <taxon>Gunneridae</taxon>
        <taxon>Pentapetalae</taxon>
        <taxon>rosids</taxon>
        <taxon>malvids</taxon>
        <taxon>Malvales</taxon>
        <taxon>Dipterocarpaceae</taxon>
        <taxon>Rubroshorea</taxon>
    </lineage>
</organism>
<keyword evidence="2" id="KW-1185">Reference proteome</keyword>
<protein>
    <submittedName>
        <fullName evidence="1">Uncharacterized protein</fullName>
    </submittedName>
</protein>
<accession>A0AAV5M4R0</accession>
<evidence type="ECO:0000313" key="1">
    <source>
        <dbReference type="EMBL" id="GKV44750.1"/>
    </source>
</evidence>
<gene>
    <name evidence="1" type="ORF">SLEP1_g51909</name>
</gene>